<dbReference type="SUPFAM" id="SSF56672">
    <property type="entry name" value="DNA/RNA polymerases"/>
    <property type="match status" value="1"/>
</dbReference>
<dbReference type="SUPFAM" id="SSF88723">
    <property type="entry name" value="PIN domain-like"/>
    <property type="match status" value="1"/>
</dbReference>
<accession>A0A4Q1RIR0</accession>
<dbReference type="RefSeq" id="WP_129258026.1">
    <property type="nucleotide sequence ID" value="NZ_SDKC01000001.1"/>
</dbReference>
<dbReference type="GO" id="GO:0006261">
    <property type="term" value="P:DNA-templated DNA replication"/>
    <property type="evidence" value="ECO:0007669"/>
    <property type="project" value="UniProtKB-UniRule"/>
</dbReference>
<evidence type="ECO:0000256" key="10">
    <source>
        <dbReference type="ARBA" id="ARBA00022839"/>
    </source>
</evidence>
<dbReference type="FunFam" id="1.20.1060.10:FF:000001">
    <property type="entry name" value="DNA polymerase I"/>
    <property type="match status" value="1"/>
</dbReference>
<evidence type="ECO:0000256" key="13">
    <source>
        <dbReference type="ARBA" id="ARBA00023204"/>
    </source>
</evidence>
<dbReference type="SMART" id="SM00475">
    <property type="entry name" value="53EXOc"/>
    <property type="match status" value="1"/>
</dbReference>
<dbReference type="EMBL" id="SDKC01000001">
    <property type="protein sequence ID" value="RXS75631.1"/>
    <property type="molecule type" value="Genomic_DNA"/>
</dbReference>
<evidence type="ECO:0000256" key="11">
    <source>
        <dbReference type="ARBA" id="ARBA00022932"/>
    </source>
</evidence>
<evidence type="ECO:0000256" key="16">
    <source>
        <dbReference type="RuleBase" id="RU004460"/>
    </source>
</evidence>
<dbReference type="PANTHER" id="PTHR10133:SF27">
    <property type="entry name" value="DNA POLYMERASE NU"/>
    <property type="match status" value="1"/>
</dbReference>
<comment type="similarity">
    <text evidence="1 16">Belongs to the DNA polymerase type-A family.</text>
</comment>
<dbReference type="InterPro" id="IPR001098">
    <property type="entry name" value="DNA-dir_DNA_pol_A_palm_dom"/>
</dbReference>
<dbReference type="InterPro" id="IPR020045">
    <property type="entry name" value="DNA_polI_H3TH"/>
</dbReference>
<dbReference type="CDD" id="cd09859">
    <property type="entry name" value="PIN_53EXO"/>
    <property type="match status" value="1"/>
</dbReference>
<dbReference type="InterPro" id="IPR019760">
    <property type="entry name" value="DNA-dir_DNA_pol_A_CS"/>
</dbReference>
<feature type="domain" description="DNA-directed DNA polymerase family A palm" evidence="18">
    <location>
        <begin position="636"/>
        <end position="842"/>
    </location>
</feature>
<dbReference type="EC" id="2.7.7.7" evidence="2 15"/>
<evidence type="ECO:0000256" key="12">
    <source>
        <dbReference type="ARBA" id="ARBA00023125"/>
    </source>
</evidence>
<organism evidence="19 20">
    <name type="scientific">Blautia faecicola</name>
    <dbReference type="NCBI Taxonomy" id="2509240"/>
    <lineage>
        <taxon>Bacteria</taxon>
        <taxon>Bacillati</taxon>
        <taxon>Bacillota</taxon>
        <taxon>Clostridia</taxon>
        <taxon>Lachnospirales</taxon>
        <taxon>Lachnospiraceae</taxon>
        <taxon>Blautia</taxon>
    </lineage>
</organism>
<dbReference type="FunFam" id="1.10.150.20:FF:000002">
    <property type="entry name" value="DNA polymerase I"/>
    <property type="match status" value="1"/>
</dbReference>
<dbReference type="Pfam" id="PF02739">
    <property type="entry name" value="5_3_exonuc_N"/>
    <property type="match status" value="1"/>
</dbReference>
<dbReference type="FunFam" id="3.40.50.1010:FF:000001">
    <property type="entry name" value="DNA polymerase I"/>
    <property type="match status" value="1"/>
</dbReference>
<dbReference type="InterPro" id="IPR036397">
    <property type="entry name" value="RNaseH_sf"/>
</dbReference>
<evidence type="ECO:0000256" key="15">
    <source>
        <dbReference type="NCBIfam" id="TIGR00593"/>
    </source>
</evidence>
<dbReference type="SMART" id="SM00482">
    <property type="entry name" value="POLAc"/>
    <property type="match status" value="1"/>
</dbReference>
<dbReference type="CDD" id="cd09898">
    <property type="entry name" value="H3TH_53EXO"/>
    <property type="match status" value="1"/>
</dbReference>
<keyword evidence="8 16" id="KW-0227">DNA damage</keyword>
<dbReference type="GO" id="GO:0003677">
    <property type="term" value="F:DNA binding"/>
    <property type="evidence" value="ECO:0007669"/>
    <property type="project" value="UniProtKB-UniRule"/>
</dbReference>
<dbReference type="InterPro" id="IPR029060">
    <property type="entry name" value="PIN-like_dom_sf"/>
</dbReference>
<keyword evidence="4 16" id="KW-0808">Transferase</keyword>
<dbReference type="Proteomes" id="UP000290106">
    <property type="component" value="Unassembled WGS sequence"/>
</dbReference>
<evidence type="ECO:0000256" key="6">
    <source>
        <dbReference type="ARBA" id="ARBA00022705"/>
    </source>
</evidence>
<evidence type="ECO:0000259" key="18">
    <source>
        <dbReference type="SMART" id="SM00482"/>
    </source>
</evidence>
<evidence type="ECO:0000256" key="7">
    <source>
        <dbReference type="ARBA" id="ARBA00022722"/>
    </source>
</evidence>
<dbReference type="InterPro" id="IPR008918">
    <property type="entry name" value="HhH2"/>
</dbReference>
<dbReference type="NCBIfam" id="NF004397">
    <property type="entry name" value="PRK05755.1"/>
    <property type="match status" value="1"/>
</dbReference>
<keyword evidence="20" id="KW-1185">Reference proteome</keyword>
<keyword evidence="9 16" id="KW-0378">Hydrolase</keyword>
<sequence>MSEKILLIDGHSILNRAYYGLPNLTNWEGLHTNAVYGFLNIMTKVLEEEKPEYLAVAFDLHAPTFRHKMYDAYKGTRKPMPEELREQVPLIKEVLTAMGVAIVTKEGYEADDLLGTIAGLAEKKGMDATILSGDRDLLQLATDHVLIRIPKTKGGKTEVEDYHAKEVLETYQVTPPQIIELKALMGDTADNIPGIPGVGEKTATKIIAAYGSIENAHEHLEEIKPNKAKESLRDHYDLAVLSKKLATIDTESPVEFSWEAARMGNLYTPEAYDYFKRLEFKNLLSRFDQQETEQKELPSWRSVEDFAEAENIWNQAEQSAQTGVAVVDGMEGIRGVAVAMEDQEVVYFPVEGFQTEGVLCGHLERLFAGSSEIGAWDVKSIRKKIEIPERKGIFDLGIGAYLMNPLKSDYTYDDVAKEYLGEQLPSQEEVFSGMKKPDPKKADNEQAAAYGAYQAYVALHGKDALKKALQEAGMWNLFEEIEMPLVFTLDDMEKEGILVKGEELKLYGEKLEVRIRELEEKIYEEAGETFNINSPKQLGVILFEKMQMPGGKKTKTGYSTAADVLDKLAPDYPFVADILEYRQLTKLKSTYADGLAGYIGEDGRIHSTFNQTITATGRISSTEPNLQNIPVRMELGRLIRKVFVPRDGFVFLDADYSQIELRVLAHLSGDEMLIKAYREAQDIHRMTASQVFHIPFDEVTPLQRRNAKAVNFGIVYGISSFGLSQDLSITRKEAADYIEKYFATYPKIKSYLDGEVEKAKADGYSLTMFGRRRPVPELKSSNFMQRSFGERIAMNSPIQGTAADIIKIAMIRVNQALRSEHLRSRLVLQVHDELLIETAKEEVEEVSAILEREMRQAADLSVPLEVDMHTGENWYEAK</sequence>
<keyword evidence="5 16" id="KW-0548">Nucleotidyltransferase</keyword>
<keyword evidence="10 16" id="KW-0269">Exonuclease</keyword>
<evidence type="ECO:0000256" key="5">
    <source>
        <dbReference type="ARBA" id="ARBA00022695"/>
    </source>
</evidence>
<dbReference type="FunFam" id="1.10.150.20:FF:000003">
    <property type="entry name" value="DNA polymerase I"/>
    <property type="match status" value="1"/>
</dbReference>
<evidence type="ECO:0000256" key="3">
    <source>
        <dbReference type="ARBA" id="ARBA00020311"/>
    </source>
</evidence>
<evidence type="ECO:0000259" key="17">
    <source>
        <dbReference type="SMART" id="SM00475"/>
    </source>
</evidence>
<dbReference type="SUPFAM" id="SSF47807">
    <property type="entry name" value="5' to 3' exonuclease, C-terminal subdomain"/>
    <property type="match status" value="1"/>
</dbReference>
<dbReference type="InterPro" id="IPR018320">
    <property type="entry name" value="DNA_polymerase_1"/>
</dbReference>
<evidence type="ECO:0000256" key="8">
    <source>
        <dbReference type="ARBA" id="ARBA00022763"/>
    </source>
</evidence>
<dbReference type="Pfam" id="PF00476">
    <property type="entry name" value="DNA_pol_A"/>
    <property type="match status" value="1"/>
</dbReference>
<dbReference type="InterPro" id="IPR020046">
    <property type="entry name" value="5-3_exonucl_a-hlix_arch_N"/>
</dbReference>
<dbReference type="CDD" id="cd06140">
    <property type="entry name" value="DNA_polA_I_Bacillus_like_exo"/>
    <property type="match status" value="1"/>
</dbReference>
<evidence type="ECO:0000256" key="1">
    <source>
        <dbReference type="ARBA" id="ARBA00007705"/>
    </source>
</evidence>
<proteinExistence type="inferred from homology"/>
<dbReference type="NCBIfam" id="TIGR00593">
    <property type="entry name" value="pola"/>
    <property type="match status" value="1"/>
</dbReference>
<dbReference type="CDD" id="cd08637">
    <property type="entry name" value="DNA_pol_A_pol_I_C"/>
    <property type="match status" value="1"/>
</dbReference>
<dbReference type="GO" id="GO:0003887">
    <property type="term" value="F:DNA-directed DNA polymerase activity"/>
    <property type="evidence" value="ECO:0007669"/>
    <property type="project" value="UniProtKB-UniRule"/>
</dbReference>
<dbReference type="GO" id="GO:0008409">
    <property type="term" value="F:5'-3' exonuclease activity"/>
    <property type="evidence" value="ECO:0007669"/>
    <property type="project" value="UniProtKB-UniRule"/>
</dbReference>
<dbReference type="Gene3D" id="1.20.1060.10">
    <property type="entry name" value="Taq DNA Polymerase, Chain T, domain 4"/>
    <property type="match status" value="1"/>
</dbReference>
<dbReference type="OrthoDB" id="9806424at2"/>
<comment type="function">
    <text evidence="16">In addition to polymerase activity, this DNA polymerase exhibits 5'-3' exonuclease activity.</text>
</comment>
<reference evidence="19 20" key="1">
    <citation type="submission" date="2019-01" db="EMBL/GenBank/DDBJ databases">
        <title>Blautia sp. nov. KGMB01111 isolated human feces.</title>
        <authorList>
            <person name="Park J.-E."/>
            <person name="Kim J.-S."/>
            <person name="Park S.-H."/>
        </authorList>
    </citation>
    <scope>NUCLEOTIDE SEQUENCE [LARGE SCALE GENOMIC DNA]</scope>
    <source>
        <strain evidence="19 20">KGMB01111</strain>
    </source>
</reference>
<keyword evidence="11 16" id="KW-0239">DNA-directed DNA polymerase</keyword>
<dbReference type="SUPFAM" id="SSF53098">
    <property type="entry name" value="Ribonuclease H-like"/>
    <property type="match status" value="1"/>
</dbReference>
<dbReference type="PROSITE" id="PS00447">
    <property type="entry name" value="DNA_POLYMERASE_A"/>
    <property type="match status" value="1"/>
</dbReference>
<evidence type="ECO:0000313" key="20">
    <source>
        <dbReference type="Proteomes" id="UP000290106"/>
    </source>
</evidence>
<keyword evidence="13 16" id="KW-0234">DNA repair</keyword>
<keyword evidence="12 16" id="KW-0238">DNA-binding</keyword>
<comment type="subunit">
    <text evidence="16">Single-chain monomer with multiple functions.</text>
</comment>
<comment type="caution">
    <text evidence="19">The sequence shown here is derived from an EMBL/GenBank/DDBJ whole genome shotgun (WGS) entry which is preliminary data.</text>
</comment>
<evidence type="ECO:0000256" key="9">
    <source>
        <dbReference type="ARBA" id="ARBA00022801"/>
    </source>
</evidence>
<protein>
    <recommendedName>
        <fullName evidence="3 15">DNA polymerase I</fullName>
        <ecNumber evidence="2 15">2.7.7.7</ecNumber>
    </recommendedName>
</protein>
<dbReference type="InterPro" id="IPR012337">
    <property type="entry name" value="RNaseH-like_sf"/>
</dbReference>
<dbReference type="InterPro" id="IPR043502">
    <property type="entry name" value="DNA/RNA_pol_sf"/>
</dbReference>
<dbReference type="Gene3D" id="1.10.150.20">
    <property type="entry name" value="5' to 3' exonuclease, C-terminal subdomain"/>
    <property type="match status" value="2"/>
</dbReference>
<dbReference type="Gene3D" id="3.30.420.10">
    <property type="entry name" value="Ribonuclease H-like superfamily/Ribonuclease H"/>
    <property type="match status" value="1"/>
</dbReference>
<evidence type="ECO:0000256" key="14">
    <source>
        <dbReference type="ARBA" id="ARBA00049244"/>
    </source>
</evidence>
<feature type="domain" description="5'-3' exonuclease" evidence="17">
    <location>
        <begin position="3"/>
        <end position="264"/>
    </location>
</feature>
<dbReference type="PANTHER" id="PTHR10133">
    <property type="entry name" value="DNA POLYMERASE I"/>
    <property type="match status" value="1"/>
</dbReference>
<dbReference type="SMART" id="SM00279">
    <property type="entry name" value="HhH2"/>
    <property type="match status" value="1"/>
</dbReference>
<comment type="catalytic activity">
    <reaction evidence="14 16">
        <text>DNA(n) + a 2'-deoxyribonucleoside 5'-triphosphate = DNA(n+1) + diphosphate</text>
        <dbReference type="Rhea" id="RHEA:22508"/>
        <dbReference type="Rhea" id="RHEA-COMP:17339"/>
        <dbReference type="Rhea" id="RHEA-COMP:17340"/>
        <dbReference type="ChEBI" id="CHEBI:33019"/>
        <dbReference type="ChEBI" id="CHEBI:61560"/>
        <dbReference type="ChEBI" id="CHEBI:173112"/>
        <dbReference type="EC" id="2.7.7.7"/>
    </reaction>
</comment>
<evidence type="ECO:0000256" key="2">
    <source>
        <dbReference type="ARBA" id="ARBA00012417"/>
    </source>
</evidence>
<dbReference type="GO" id="GO:0006302">
    <property type="term" value="P:double-strand break repair"/>
    <property type="evidence" value="ECO:0007669"/>
    <property type="project" value="TreeGrafter"/>
</dbReference>
<dbReference type="Gene3D" id="3.40.50.1010">
    <property type="entry name" value="5'-nuclease"/>
    <property type="match status" value="1"/>
</dbReference>
<dbReference type="AlphaFoldDB" id="A0A4Q1RIR0"/>
<dbReference type="InterPro" id="IPR036279">
    <property type="entry name" value="5-3_exonuclease_C_sf"/>
</dbReference>
<dbReference type="Gene3D" id="3.30.70.370">
    <property type="match status" value="1"/>
</dbReference>
<dbReference type="PRINTS" id="PR00868">
    <property type="entry name" value="DNAPOLI"/>
</dbReference>
<gene>
    <name evidence="16 19" type="primary">polA</name>
    <name evidence="19" type="ORF">ETP43_10665</name>
</gene>
<keyword evidence="6 16" id="KW-0235">DNA replication</keyword>
<dbReference type="Pfam" id="PF01367">
    <property type="entry name" value="5_3_exonuc"/>
    <property type="match status" value="1"/>
</dbReference>
<evidence type="ECO:0000256" key="4">
    <source>
        <dbReference type="ARBA" id="ARBA00022679"/>
    </source>
</evidence>
<keyword evidence="7" id="KW-0540">Nuclease</keyword>
<dbReference type="InterPro" id="IPR002298">
    <property type="entry name" value="DNA_polymerase_A"/>
</dbReference>
<name>A0A4Q1RIR0_9FIRM</name>
<evidence type="ECO:0000313" key="19">
    <source>
        <dbReference type="EMBL" id="RXS75631.1"/>
    </source>
</evidence>
<dbReference type="InterPro" id="IPR002421">
    <property type="entry name" value="5-3_exonuclease"/>
</dbReference>